<sequence>MCASGPPGEPLPPAARSPPRDGRQHPARRRGGAAPAAPPGGSGEDGAVDRTVLVLGGTAEARRLASGLVGEPGVHVVTSLAGRVRQPLLPEGEVRVGGFGGPDALAAWLGEHGVVAVVDATHPFAARISANAAAATAAAGVPLVVLRRPGWVPEPGWTVVGSLDAAAAALPGLGERVFLTTGRGGLAAFADSDLWFLVRSIDAPTPPAPRRMETVLARGPFTVADERDLLRAHAIDVLVTKDSGGPAAKLEAARAEGVPVLVVARPPVPAEVEVVETVAGARSWVRDTVARCAPSTSSASARAIPST</sequence>
<dbReference type="EC" id="1.3.1.106" evidence="5"/>
<evidence type="ECO:0000256" key="2">
    <source>
        <dbReference type="ARBA" id="ARBA00022573"/>
    </source>
</evidence>
<evidence type="ECO:0000313" key="6">
    <source>
        <dbReference type="Proteomes" id="UP000515728"/>
    </source>
</evidence>
<dbReference type="InterPro" id="IPR003723">
    <property type="entry name" value="Precorrin-6x_reduct"/>
</dbReference>
<dbReference type="AlphaFoldDB" id="A0A7G7MBI6"/>
<dbReference type="NCBIfam" id="NF005968">
    <property type="entry name" value="PRK08057.1-2"/>
    <property type="match status" value="1"/>
</dbReference>
<dbReference type="GO" id="GO:0009236">
    <property type="term" value="P:cobalamin biosynthetic process"/>
    <property type="evidence" value="ECO:0007669"/>
    <property type="project" value="UniProtKB-UniPathway"/>
</dbReference>
<evidence type="ECO:0000313" key="5">
    <source>
        <dbReference type="EMBL" id="QNG50147.1"/>
    </source>
</evidence>
<reference evidence="5 6" key="1">
    <citation type="submission" date="2020-08" db="EMBL/GenBank/DDBJ databases">
        <authorList>
            <person name="Mo P."/>
        </authorList>
    </citation>
    <scope>NUCLEOTIDE SEQUENCE [LARGE SCALE GENOMIC DNA]</scope>
    <source>
        <strain evidence="5 6">CGMCC 4.1532</strain>
    </source>
</reference>
<protein>
    <submittedName>
        <fullName evidence="5">Cobalt-precorrin-6A reductase</fullName>
        <ecNumber evidence="5">1.3.1.106</ecNumber>
    </submittedName>
</protein>
<dbReference type="Proteomes" id="UP000515728">
    <property type="component" value="Chromosome"/>
</dbReference>
<dbReference type="UniPathway" id="UPA00148"/>
<dbReference type="PROSITE" id="PS51014">
    <property type="entry name" value="COBK_CBIJ"/>
    <property type="match status" value="1"/>
</dbReference>
<organism evidence="5 6">
    <name type="scientific">Pseudonocardia petroleophila</name>
    <dbReference type="NCBI Taxonomy" id="37331"/>
    <lineage>
        <taxon>Bacteria</taxon>
        <taxon>Bacillati</taxon>
        <taxon>Actinomycetota</taxon>
        <taxon>Actinomycetes</taxon>
        <taxon>Pseudonocardiales</taxon>
        <taxon>Pseudonocardiaceae</taxon>
        <taxon>Pseudonocardia</taxon>
    </lineage>
</organism>
<feature type="compositionally biased region" description="Pro residues" evidence="4">
    <location>
        <begin position="7"/>
        <end position="16"/>
    </location>
</feature>
<dbReference type="PANTHER" id="PTHR36925">
    <property type="entry name" value="COBALT-PRECORRIN-6A REDUCTASE"/>
    <property type="match status" value="1"/>
</dbReference>
<keyword evidence="3 5" id="KW-0560">Oxidoreductase</keyword>
<dbReference type="Pfam" id="PF02571">
    <property type="entry name" value="CbiJ"/>
    <property type="match status" value="1"/>
</dbReference>
<keyword evidence="6" id="KW-1185">Reference proteome</keyword>
<gene>
    <name evidence="5" type="ORF">H6H00_17940</name>
</gene>
<feature type="region of interest" description="Disordered" evidence="4">
    <location>
        <begin position="1"/>
        <end position="47"/>
    </location>
</feature>
<dbReference type="GO" id="GO:0016994">
    <property type="term" value="F:precorrin-6A reductase activity"/>
    <property type="evidence" value="ECO:0007669"/>
    <property type="project" value="InterPro"/>
</dbReference>
<keyword evidence="2" id="KW-0169">Cobalamin biosynthesis</keyword>
<name>A0A7G7MBI6_9PSEU</name>
<evidence type="ECO:0000256" key="4">
    <source>
        <dbReference type="SAM" id="MobiDB-lite"/>
    </source>
</evidence>
<dbReference type="NCBIfam" id="TIGR00715">
    <property type="entry name" value="precor6x_red"/>
    <property type="match status" value="1"/>
</dbReference>
<evidence type="ECO:0000256" key="3">
    <source>
        <dbReference type="ARBA" id="ARBA00023002"/>
    </source>
</evidence>
<dbReference type="KEGG" id="ppel:H6H00_17940"/>
<evidence type="ECO:0000256" key="1">
    <source>
        <dbReference type="ARBA" id="ARBA00004953"/>
    </source>
</evidence>
<comment type="pathway">
    <text evidence="1">Cofactor biosynthesis; adenosylcobalamin biosynthesis.</text>
</comment>
<accession>A0A7G7MBI6</accession>
<proteinExistence type="predicted"/>
<dbReference type="EMBL" id="CP060131">
    <property type="protein sequence ID" value="QNG50147.1"/>
    <property type="molecule type" value="Genomic_DNA"/>
</dbReference>
<dbReference type="PANTHER" id="PTHR36925:SF1">
    <property type="entry name" value="COBALT-PRECORRIN-6A REDUCTASE"/>
    <property type="match status" value="1"/>
</dbReference>